<dbReference type="Proteomes" id="UP000555828">
    <property type="component" value="Unassembled WGS sequence"/>
</dbReference>
<dbReference type="EMBL" id="JACHEX010000002">
    <property type="protein sequence ID" value="MBB6062646.1"/>
    <property type="molecule type" value="Genomic_DNA"/>
</dbReference>
<dbReference type="InterPro" id="IPR029017">
    <property type="entry name" value="Enolase-like_N"/>
</dbReference>
<reference evidence="1 2" key="1">
    <citation type="submission" date="2020-08" db="EMBL/GenBank/DDBJ databases">
        <title>Genomic Encyclopedia of Type Strains, Phase IV (KMG-IV): sequencing the most valuable type-strain genomes for metagenomic binning, comparative biology and taxonomic classification.</title>
        <authorList>
            <person name="Goeker M."/>
        </authorList>
    </citation>
    <scope>NUCLEOTIDE SEQUENCE [LARGE SCALE GENOMIC DNA]</scope>
    <source>
        <strain evidence="1 2">DSM 13481</strain>
    </source>
</reference>
<evidence type="ECO:0000313" key="2">
    <source>
        <dbReference type="Proteomes" id="UP000555828"/>
    </source>
</evidence>
<protein>
    <submittedName>
        <fullName evidence="1">Uncharacterized protein</fullName>
    </submittedName>
</protein>
<accession>A0A841GG75</accession>
<gene>
    <name evidence="1" type="ORF">HNP65_001084</name>
</gene>
<evidence type="ECO:0000313" key="1">
    <source>
        <dbReference type="EMBL" id="MBB6062646.1"/>
    </source>
</evidence>
<comment type="caution">
    <text evidence="1">The sequence shown here is derived from an EMBL/GenBank/DDBJ whole genome shotgun (WGS) entry which is preliminary data.</text>
</comment>
<sequence>MKFFYNLKKADFGEYVVIEITDDKNIGIGAIIPERSKGENYKTIMGAIEEYRYIVEKANIEDAFEIPYKLEKYFPNHPKVIFAIDAAFKELYSKTYNIPLVKLIGQENIQECKEPLEQEKVFPEEYGFIDIVKVLPKVYLEDSTFVLTKYPEGEMFEVLKALSTNYKYVEVLSYKDRFVNII</sequence>
<proteinExistence type="predicted"/>
<name>A0A841GG75_9BACT</name>
<dbReference type="RefSeq" id="WP_184619289.1">
    <property type="nucleotide sequence ID" value="NZ_JACHEX010000002.1"/>
</dbReference>
<organism evidence="1 2">
    <name type="scientific">Thermosipho japonicus</name>
    <dbReference type="NCBI Taxonomy" id="90323"/>
    <lineage>
        <taxon>Bacteria</taxon>
        <taxon>Thermotogati</taxon>
        <taxon>Thermotogota</taxon>
        <taxon>Thermotogae</taxon>
        <taxon>Thermotogales</taxon>
        <taxon>Fervidobacteriaceae</taxon>
        <taxon>Thermosipho</taxon>
    </lineage>
</organism>
<keyword evidence="2" id="KW-1185">Reference proteome</keyword>
<dbReference type="SUPFAM" id="SSF54826">
    <property type="entry name" value="Enolase N-terminal domain-like"/>
    <property type="match status" value="1"/>
</dbReference>
<dbReference type="Gene3D" id="3.30.390.10">
    <property type="entry name" value="Enolase-like, N-terminal domain"/>
    <property type="match status" value="1"/>
</dbReference>
<dbReference type="AlphaFoldDB" id="A0A841GG75"/>